<accession>A0A5B2UEP8</accession>
<dbReference type="EMBL" id="VUOA01000254">
    <property type="protein sequence ID" value="KAA2225136.1"/>
    <property type="molecule type" value="Genomic_DNA"/>
</dbReference>
<reference evidence="2 3" key="1">
    <citation type="submission" date="2019-09" db="EMBL/GenBank/DDBJ databases">
        <title>Salinarimonas rosea gen. nov., sp. nov., a new member of the a-2 subgroup of the Proteobacteria.</title>
        <authorList>
            <person name="Liu J."/>
        </authorList>
    </citation>
    <scope>NUCLEOTIDE SEQUENCE [LARGE SCALE GENOMIC DNA]</scope>
    <source>
        <strain evidence="2 3">BN140002</strain>
    </source>
</reference>
<feature type="region of interest" description="Disordered" evidence="1">
    <location>
        <begin position="1"/>
        <end position="21"/>
    </location>
</feature>
<proteinExistence type="predicted"/>
<sequence length="111" mass="12331">MNGTTDAAPTPAPKQSFTSGRELINAVKTRREEAQAYWKIAKELQGDMADLDGLDAERVDGVKVLWIAEGRAARDETAFRHALYTAHKLRAASKPMKDEAIIDAYEHAYNL</sequence>
<evidence type="ECO:0000313" key="2">
    <source>
        <dbReference type="EMBL" id="KAA2225136.1"/>
    </source>
</evidence>
<dbReference type="RefSeq" id="WP_210247717.1">
    <property type="nucleotide sequence ID" value="NZ_VUOA01000254.1"/>
</dbReference>
<evidence type="ECO:0000313" key="3">
    <source>
        <dbReference type="Proteomes" id="UP000323142"/>
    </source>
</evidence>
<comment type="caution">
    <text evidence="2">The sequence shown here is derived from an EMBL/GenBank/DDBJ whole genome shotgun (WGS) entry which is preliminary data.</text>
</comment>
<evidence type="ECO:0000256" key="1">
    <source>
        <dbReference type="SAM" id="MobiDB-lite"/>
    </source>
</evidence>
<name>A0A5B2UEP8_9HYPH</name>
<feature type="compositionally biased region" description="Polar residues" evidence="1">
    <location>
        <begin position="1"/>
        <end position="19"/>
    </location>
</feature>
<reference evidence="2 3" key="2">
    <citation type="submission" date="2019-09" db="EMBL/GenBank/DDBJ databases">
        <authorList>
            <person name="Jin C."/>
        </authorList>
    </citation>
    <scope>NUCLEOTIDE SEQUENCE [LARGE SCALE GENOMIC DNA]</scope>
    <source>
        <strain evidence="2 3">BN140002</strain>
    </source>
</reference>
<keyword evidence="3" id="KW-1185">Reference proteome</keyword>
<feature type="non-terminal residue" evidence="2">
    <location>
        <position position="111"/>
    </location>
</feature>
<protein>
    <submittedName>
        <fullName evidence="2">RepA protein</fullName>
    </submittedName>
</protein>
<dbReference type="AlphaFoldDB" id="A0A5B2UEP8"/>
<gene>
    <name evidence="2" type="ORF">F0L46_25860</name>
</gene>
<dbReference type="Proteomes" id="UP000323142">
    <property type="component" value="Unassembled WGS sequence"/>
</dbReference>
<organism evidence="2 3">
    <name type="scientific">Salinarimonas soli</name>
    <dbReference type="NCBI Taxonomy" id="1638099"/>
    <lineage>
        <taxon>Bacteria</taxon>
        <taxon>Pseudomonadati</taxon>
        <taxon>Pseudomonadota</taxon>
        <taxon>Alphaproteobacteria</taxon>
        <taxon>Hyphomicrobiales</taxon>
        <taxon>Salinarimonadaceae</taxon>
        <taxon>Salinarimonas</taxon>
    </lineage>
</organism>